<dbReference type="GO" id="GO:0003677">
    <property type="term" value="F:DNA binding"/>
    <property type="evidence" value="ECO:0007669"/>
    <property type="project" value="InterPro"/>
</dbReference>
<proteinExistence type="predicted"/>
<dbReference type="PANTHER" id="PTHR43236:SF1">
    <property type="entry name" value="BLL7220 PROTEIN"/>
    <property type="match status" value="1"/>
</dbReference>
<dbReference type="RefSeq" id="WP_260799078.1">
    <property type="nucleotide sequence ID" value="NZ_JAOCQJ010000002.1"/>
</dbReference>
<dbReference type="Pfam" id="PF06114">
    <property type="entry name" value="Peptidase_M78"/>
    <property type="match status" value="1"/>
</dbReference>
<feature type="domain" description="IrrE N-terminal-like" evidence="1">
    <location>
        <begin position="239"/>
        <end position="339"/>
    </location>
</feature>
<reference evidence="2" key="2">
    <citation type="submission" date="2023-02" db="EMBL/GenBank/DDBJ databases">
        <authorList>
            <person name="Lu C.-H."/>
        </authorList>
    </citation>
    <scope>NUCLEOTIDE SEQUENCE</scope>
    <source>
        <strain evidence="2">22TCCZM01-4</strain>
    </source>
</reference>
<dbReference type="PANTHER" id="PTHR43236">
    <property type="entry name" value="ANTITOXIN HIGA1"/>
    <property type="match status" value="1"/>
</dbReference>
<evidence type="ECO:0000313" key="3">
    <source>
        <dbReference type="Proteomes" id="UP001164374"/>
    </source>
</evidence>
<dbReference type="Gene3D" id="1.10.10.2910">
    <property type="match status" value="1"/>
</dbReference>
<comment type="caution">
    <text evidence="2">The sequence shown here is derived from an EMBL/GenBank/DDBJ whole genome shotgun (WGS) entry which is preliminary data.</text>
</comment>
<dbReference type="Proteomes" id="UP001164374">
    <property type="component" value="Unassembled WGS sequence"/>
</dbReference>
<reference evidence="2" key="1">
    <citation type="journal article" date="2023" name="Front. Microbiol.">
        <title>Ralstonia chuxiongensis sp. nov., Ralstonia mojiangensis sp. nov., and Ralstonia soli sp. nov., isolated from tobacco fields, are three novel species in the family Burkholderiaceae.</title>
        <authorList>
            <person name="Lu C.H."/>
            <person name="Zhang Y.Y."/>
            <person name="Jiang N."/>
            <person name="Chen W."/>
            <person name="Shao X."/>
            <person name="Zhao Z.M."/>
            <person name="Lu W.L."/>
            <person name="Hu X."/>
            <person name="Xi Y.X."/>
            <person name="Zou S.Y."/>
            <person name="Wei Q.J."/>
            <person name="Lin Z.L."/>
            <person name="Gong L."/>
            <person name="Gai X.T."/>
            <person name="Zhang L.Q."/>
            <person name="Li J.Y."/>
            <person name="Jin Y."/>
            <person name="Xia Z.Y."/>
        </authorList>
    </citation>
    <scope>NUCLEOTIDE SEQUENCE</scope>
    <source>
        <strain evidence="2">22TCCZM01-4</strain>
    </source>
</reference>
<dbReference type="Gene3D" id="1.10.260.40">
    <property type="entry name" value="lambda repressor-like DNA-binding domains"/>
    <property type="match status" value="1"/>
</dbReference>
<dbReference type="EMBL" id="JAOCQJ010000002">
    <property type="protein sequence ID" value="MCT7316353.1"/>
    <property type="molecule type" value="Genomic_DNA"/>
</dbReference>
<dbReference type="InterPro" id="IPR052345">
    <property type="entry name" value="Rad_response_metalloprotease"/>
</dbReference>
<dbReference type="InterPro" id="IPR010982">
    <property type="entry name" value="Lambda_DNA-bd_dom_sf"/>
</dbReference>
<dbReference type="AlphaFoldDB" id="A0AAE3LB27"/>
<protein>
    <submittedName>
        <fullName evidence="2">ImmA/IrrE family metallo-endopeptidase</fullName>
    </submittedName>
</protein>
<gene>
    <name evidence="2" type="ORF">N5I87_10090</name>
</gene>
<dbReference type="SUPFAM" id="SSF47413">
    <property type="entry name" value="lambda repressor-like DNA-binding domains"/>
    <property type="match status" value="1"/>
</dbReference>
<evidence type="ECO:0000313" key="2">
    <source>
        <dbReference type="EMBL" id="MCT7316353.1"/>
    </source>
</evidence>
<dbReference type="InterPro" id="IPR010359">
    <property type="entry name" value="IrrE_HExxH"/>
</dbReference>
<organism evidence="2 3">
    <name type="scientific">Ralstonia mojiangensis</name>
    <dbReference type="NCBI Taxonomy" id="2953895"/>
    <lineage>
        <taxon>Bacteria</taxon>
        <taxon>Pseudomonadati</taxon>
        <taxon>Pseudomonadota</taxon>
        <taxon>Betaproteobacteria</taxon>
        <taxon>Burkholderiales</taxon>
        <taxon>Burkholderiaceae</taxon>
        <taxon>Ralstonia</taxon>
    </lineage>
</organism>
<evidence type="ECO:0000259" key="1">
    <source>
        <dbReference type="Pfam" id="PF06114"/>
    </source>
</evidence>
<accession>A0AAE3LB27</accession>
<name>A0AAE3LB27_9RALS</name>
<sequence length="366" mass="41146">MRTEAAFAPLWAIPPGRTIADAMASKGMAAEQMAHSMELDLDDLNDLLNGQLTLTAQLAARLETLIGASAGFWLRREEHYRSQLAQLNQAPDPADERYKSWLRCLPVKDMRDLGWLEGATDNATQLRKCLDFFEVPNIDAWYKTYGDLREAAAFRTSDAHPESVPATAAWLKQGEFLADRIDCREWNPAAFREQLSRIRPLTKVAAPTEFLPALEELCAGAGVAVVVLRAPKGCRASGATFFAHPRKAVLMLSGRYLSDDQFWFSFFHEAAHLVLHWNTDTLILETSDNSKAPMELEANQFASDLLIPRELSDRMPDAAKTLRGIVKLARDADVSPGIVVGQMQHRGLLKHNHYNTLKRRYRWEES</sequence>